<comment type="caution">
    <text evidence="2">The sequence shown here is derived from an EMBL/GenBank/DDBJ whole genome shotgun (WGS) entry which is preliminary data.</text>
</comment>
<organism evidence="2 3">
    <name type="scientific">Pseudomaricurvus hydrocarbonicus</name>
    <dbReference type="NCBI Taxonomy" id="1470433"/>
    <lineage>
        <taxon>Bacteria</taxon>
        <taxon>Pseudomonadati</taxon>
        <taxon>Pseudomonadota</taxon>
        <taxon>Gammaproteobacteria</taxon>
        <taxon>Cellvibrionales</taxon>
        <taxon>Cellvibrionaceae</taxon>
        <taxon>Pseudomaricurvus</taxon>
    </lineage>
</organism>
<evidence type="ECO:0000313" key="2">
    <source>
        <dbReference type="EMBL" id="NHO66563.1"/>
    </source>
</evidence>
<dbReference type="RefSeq" id="WP_167187641.1">
    <property type="nucleotide sequence ID" value="NZ_JAAONZ010000010.1"/>
</dbReference>
<sequence>MKTKRVPPALWLAVVCCSSMVSSVGAAASEEVLELGTSAITSDVLSHQNGKSDLDLQFQISESQQNALLQDNQLSNSVTGDNSLTDNALSSATGITTVIQNTGNQVIIQGTTMVNVLINQ</sequence>
<proteinExistence type="predicted"/>
<feature type="chain" id="PRO_5039526110" description="Minor curlin subunit" evidence="1">
    <location>
        <begin position="28"/>
        <end position="120"/>
    </location>
</feature>
<feature type="signal peptide" evidence="1">
    <location>
        <begin position="1"/>
        <end position="27"/>
    </location>
</feature>
<evidence type="ECO:0008006" key="4">
    <source>
        <dbReference type="Google" id="ProtNLM"/>
    </source>
</evidence>
<keyword evidence="1" id="KW-0732">Signal</keyword>
<reference evidence="2" key="1">
    <citation type="submission" date="2020-03" db="EMBL/GenBank/DDBJ databases">
        <authorList>
            <person name="Guo F."/>
        </authorList>
    </citation>
    <scope>NUCLEOTIDE SEQUENCE</scope>
    <source>
        <strain evidence="2">JCM 30134</strain>
    </source>
</reference>
<name>A0A9E5MM83_9GAMM</name>
<dbReference type="Proteomes" id="UP000787472">
    <property type="component" value="Unassembled WGS sequence"/>
</dbReference>
<evidence type="ECO:0000256" key="1">
    <source>
        <dbReference type="SAM" id="SignalP"/>
    </source>
</evidence>
<dbReference type="AlphaFoldDB" id="A0A9E5MM83"/>
<keyword evidence="3" id="KW-1185">Reference proteome</keyword>
<protein>
    <recommendedName>
        <fullName evidence="4">Minor curlin subunit</fullName>
    </recommendedName>
</protein>
<evidence type="ECO:0000313" key="3">
    <source>
        <dbReference type="Proteomes" id="UP000787472"/>
    </source>
</evidence>
<dbReference type="EMBL" id="JAAONZ010000010">
    <property type="protein sequence ID" value="NHO66563.1"/>
    <property type="molecule type" value="Genomic_DNA"/>
</dbReference>
<accession>A0A9E5MM83</accession>
<gene>
    <name evidence="2" type="ORF">G8770_13520</name>
</gene>